<keyword evidence="5" id="KW-1185">Reference proteome</keyword>
<evidence type="ECO:0000256" key="2">
    <source>
        <dbReference type="SAM" id="MobiDB-lite"/>
    </source>
</evidence>
<dbReference type="GO" id="GO:0006281">
    <property type="term" value="P:DNA repair"/>
    <property type="evidence" value="ECO:0007669"/>
    <property type="project" value="TreeGrafter"/>
</dbReference>
<evidence type="ECO:0000256" key="1">
    <source>
        <dbReference type="ARBA" id="ARBA00008174"/>
    </source>
</evidence>
<dbReference type="GO" id="GO:0031298">
    <property type="term" value="C:replication fork protection complex"/>
    <property type="evidence" value="ECO:0007669"/>
    <property type="project" value="TreeGrafter"/>
</dbReference>
<dbReference type="PANTHER" id="PTHR22940:SF5">
    <property type="entry name" value="PROTEIN TIMELESS"/>
    <property type="match status" value="1"/>
</dbReference>
<proteinExistence type="inferred from homology"/>
<dbReference type="InterPro" id="IPR044998">
    <property type="entry name" value="Timeless"/>
</dbReference>
<dbReference type="InterPro" id="IPR007725">
    <property type="entry name" value="TIMELESS_C"/>
</dbReference>
<evidence type="ECO:0000313" key="5">
    <source>
        <dbReference type="Proteomes" id="UP001497497"/>
    </source>
</evidence>
<comment type="similarity">
    <text evidence="1">Belongs to the timeless family.</text>
</comment>
<feature type="compositionally biased region" description="Low complexity" evidence="2">
    <location>
        <begin position="117"/>
        <end position="128"/>
    </location>
</feature>
<dbReference type="PANTHER" id="PTHR22940">
    <property type="entry name" value="TIMEOUT/TIMELESS-2"/>
    <property type="match status" value="1"/>
</dbReference>
<dbReference type="GO" id="GO:0003677">
    <property type="term" value="F:DNA binding"/>
    <property type="evidence" value="ECO:0007669"/>
    <property type="project" value="TreeGrafter"/>
</dbReference>
<dbReference type="EMBL" id="CAXITT010000313">
    <property type="protein sequence ID" value="CAL1538806.1"/>
    <property type="molecule type" value="Genomic_DNA"/>
</dbReference>
<comment type="caution">
    <text evidence="4">The sequence shown here is derived from an EMBL/GenBank/DDBJ whole genome shotgun (WGS) entry which is preliminary data.</text>
</comment>
<evidence type="ECO:0000259" key="3">
    <source>
        <dbReference type="Pfam" id="PF05029"/>
    </source>
</evidence>
<gene>
    <name evidence="4" type="ORF">GSLYS_00012627001</name>
</gene>
<dbReference type="GO" id="GO:0009649">
    <property type="term" value="P:entrainment of circadian clock"/>
    <property type="evidence" value="ECO:0007669"/>
    <property type="project" value="TreeGrafter"/>
</dbReference>
<organism evidence="4 5">
    <name type="scientific">Lymnaea stagnalis</name>
    <name type="common">Great pond snail</name>
    <name type="synonym">Helix stagnalis</name>
    <dbReference type="NCBI Taxonomy" id="6523"/>
    <lineage>
        <taxon>Eukaryota</taxon>
        <taxon>Metazoa</taxon>
        <taxon>Spiralia</taxon>
        <taxon>Lophotrochozoa</taxon>
        <taxon>Mollusca</taxon>
        <taxon>Gastropoda</taxon>
        <taxon>Heterobranchia</taxon>
        <taxon>Euthyneura</taxon>
        <taxon>Panpulmonata</taxon>
        <taxon>Hygrophila</taxon>
        <taxon>Lymnaeoidea</taxon>
        <taxon>Lymnaeidae</taxon>
        <taxon>Lymnaea</taxon>
    </lineage>
</organism>
<sequence>LEPDIDDSTSVISSDESQDLVEILCTGKSSDPPCTSPDKNLSTNFKSKLHIRSGSENSLDDENFMVEFKSTPDDRLEVKLTNCFKKSKNGGVGTGEDMEIGDGCNKGLPTSSNEVLSSSQNFRGSNSSINSDRSCDEGEIYSKAKQEQDVLSSINTSSCLMDTDILISYLKKFATDIMYSGFVDLVENIMKALLTKYDSILDHSFLMWTVGFFLSFAHQQELDFVQFKEVLNLDLFGFLVYEGVKCCESLEVKHQKKQDCSVEKHRLHLVVCTLNQMFRTLLANSKMAYLKNLQKCLSNMTDLHNLFIMLIRHHITEEQQVVYLRDLVQTNHVLMLMIEEWLSQDYIGDHSGFNMLNHVKQFATKKVMAKYGSLLEHQELNRETLNVAVLTMMYHVAGDCGRQDALMQLPILKSFSDIWGDSAVRDHEEFKDLIEFVLEVFMSAAEKDPNLCAQNLLGDAPQQQENQQSDSGSGSTSGSGSCLNGRDESSMNVSSSSSGDELTEDEQILLFTWMSELDGSNNVVDLITAKLREHGYFRSPSQVSNYLIENGFLEDDASPSLQSSTEKMQRQPATNLQDSFLHDLSSLSEDTLITFLLDKLRTLGFEGQLVWLQKQLLEAAYVKLAMKDAAYRVNVEEPVAKFYALQNKPIPIVPWNDELEDALSNPYFNLLQQSLGLYTCEDTNIIYPRIPQNLTPTVLVNKARQIGPIESLNVKFDVDTLKDSEEESHHKNVDTYK</sequence>
<feature type="region of interest" description="Disordered" evidence="2">
    <location>
        <begin position="115"/>
        <end position="135"/>
    </location>
</feature>
<feature type="region of interest" description="Disordered" evidence="2">
    <location>
        <begin position="461"/>
        <end position="501"/>
    </location>
</feature>
<feature type="domain" description="Timeless C-terminal" evidence="3">
    <location>
        <begin position="597"/>
        <end position="699"/>
    </location>
</feature>
<accession>A0AAV2HZ41</accession>
<dbReference type="Pfam" id="PF05029">
    <property type="entry name" value="TIMELESS_C"/>
    <property type="match status" value="1"/>
</dbReference>
<dbReference type="GO" id="GO:0000076">
    <property type="term" value="P:DNA replication checkpoint signaling"/>
    <property type="evidence" value="ECO:0007669"/>
    <property type="project" value="TreeGrafter"/>
</dbReference>
<dbReference type="GO" id="GO:0043111">
    <property type="term" value="P:replication fork arrest"/>
    <property type="evidence" value="ECO:0007669"/>
    <property type="project" value="TreeGrafter"/>
</dbReference>
<name>A0AAV2HZ41_LYMST</name>
<dbReference type="Proteomes" id="UP001497497">
    <property type="component" value="Unassembled WGS sequence"/>
</dbReference>
<feature type="non-terminal residue" evidence="4">
    <location>
        <position position="1"/>
    </location>
</feature>
<dbReference type="AlphaFoldDB" id="A0AAV2HZ41"/>
<feature type="compositionally biased region" description="Low complexity" evidence="2">
    <location>
        <begin position="469"/>
        <end position="481"/>
    </location>
</feature>
<evidence type="ECO:0000313" key="4">
    <source>
        <dbReference type="EMBL" id="CAL1538806.1"/>
    </source>
</evidence>
<protein>
    <recommendedName>
        <fullName evidence="3">Timeless C-terminal domain-containing protein</fullName>
    </recommendedName>
</protein>
<reference evidence="4 5" key="1">
    <citation type="submission" date="2024-04" db="EMBL/GenBank/DDBJ databases">
        <authorList>
            <consortium name="Genoscope - CEA"/>
            <person name="William W."/>
        </authorList>
    </citation>
    <scope>NUCLEOTIDE SEQUENCE [LARGE SCALE GENOMIC DNA]</scope>
</reference>